<sequence length="402" mass="43914">MKSRYDVLIVGGGMVGSSLACALGGSGLSVAVLERSLPPAFSVDQPHDLRVSALSIASERFLRNIGAWDGIQNRRSCPYRRMKVWESDSRRAATEFDATAIGYDHLGHIAENRVIQLALLDRLRDFDNIDLITPAKTTRIDYSPGATLVELESGEQLVGRLVVAADGGDSLVRQAAGIGVTQWDYDQHALVAGVTTAYPQQDITWQQFTPTGPLAFLPLSGNNASIVWYNTPNEVKRLKALPDEVFMQQLHQTFPEELGHLTELQGRGSFPLRRQHAQSYVLEGLALAGDAAHMIHPLAGQGVNIGLLDAAALAEVLLKAYAEGHSLADLHVLKQYEHQRRQHNLLMMQVMDSFYRVFSNDIGPLKLLRNAGLGLAGRLPPARNQVMAFAMGLKGSLPTLAQ</sequence>
<dbReference type="InterPro" id="IPR018168">
    <property type="entry name" value="Ubi_Hdrlase_CS"/>
</dbReference>
<gene>
    <name evidence="11" type="ORF">SAMN05421647_103132</name>
</gene>
<dbReference type="PRINTS" id="PR00420">
    <property type="entry name" value="RNGMNOXGNASE"/>
</dbReference>
<name>A0A1N6R6L5_9GAMM</name>
<dbReference type="eggNOG" id="COG0654">
    <property type="taxonomic scope" value="Bacteria"/>
</dbReference>
<evidence type="ECO:0000256" key="1">
    <source>
        <dbReference type="ARBA" id="ARBA00001974"/>
    </source>
</evidence>
<evidence type="ECO:0000259" key="10">
    <source>
        <dbReference type="Pfam" id="PF01494"/>
    </source>
</evidence>
<evidence type="ECO:0000313" key="11">
    <source>
        <dbReference type="EMBL" id="SIQ24282.1"/>
    </source>
</evidence>
<dbReference type="InterPro" id="IPR036188">
    <property type="entry name" value="FAD/NAD-bd_sf"/>
</dbReference>
<evidence type="ECO:0000256" key="9">
    <source>
        <dbReference type="SAM" id="Phobius"/>
    </source>
</evidence>
<comment type="cofactor">
    <cofactor evidence="1">
        <name>FAD</name>
        <dbReference type="ChEBI" id="CHEBI:57692"/>
    </cofactor>
</comment>
<keyword evidence="7" id="KW-0503">Monooxygenase</keyword>
<dbReference type="PROSITE" id="PS51257">
    <property type="entry name" value="PROKAR_LIPOPROTEIN"/>
    <property type="match status" value="1"/>
</dbReference>
<comment type="pathway">
    <text evidence="2">Cofactor biosynthesis; ubiquinone biosynthesis.</text>
</comment>
<evidence type="ECO:0000256" key="3">
    <source>
        <dbReference type="ARBA" id="ARBA00005349"/>
    </source>
</evidence>
<dbReference type="Pfam" id="PF01494">
    <property type="entry name" value="FAD_binding_3"/>
    <property type="match status" value="1"/>
</dbReference>
<keyword evidence="6" id="KW-0560">Oxidoreductase</keyword>
<evidence type="ECO:0000313" key="12">
    <source>
        <dbReference type="Proteomes" id="UP000186895"/>
    </source>
</evidence>
<keyword evidence="12" id="KW-1185">Reference proteome</keyword>
<keyword evidence="9" id="KW-1133">Transmembrane helix</keyword>
<dbReference type="EMBL" id="FTMN01000003">
    <property type="protein sequence ID" value="SIQ24282.1"/>
    <property type="molecule type" value="Genomic_DNA"/>
</dbReference>
<dbReference type="InterPro" id="IPR051205">
    <property type="entry name" value="UbiH/COQ6_monooxygenase"/>
</dbReference>
<dbReference type="Gene3D" id="3.50.50.60">
    <property type="entry name" value="FAD/NAD(P)-binding domain"/>
    <property type="match status" value="2"/>
</dbReference>
<dbReference type="FunFam" id="3.50.50.60:FF:000021">
    <property type="entry name" value="Ubiquinone biosynthesis monooxygenase COQ6"/>
    <property type="match status" value="1"/>
</dbReference>
<dbReference type="GO" id="GO:0110142">
    <property type="term" value="C:ubiquinone biosynthesis complex"/>
    <property type="evidence" value="ECO:0007669"/>
    <property type="project" value="UniProtKB-ARBA"/>
</dbReference>
<comment type="subunit">
    <text evidence="8">Component of the Ubi complex metabolon, which regroups five ubiquinone biosynthesis proteins (UbiE, UbiF, UbiG, UbiH and UbiI) and two accessory factors (UbiK and the lipid-binding protein UbiJ).</text>
</comment>
<dbReference type="RefSeq" id="WP_076462316.1">
    <property type="nucleotide sequence ID" value="NZ_FTMN01000003.1"/>
</dbReference>
<dbReference type="GO" id="GO:0071949">
    <property type="term" value="F:FAD binding"/>
    <property type="evidence" value="ECO:0007669"/>
    <property type="project" value="InterPro"/>
</dbReference>
<keyword evidence="9" id="KW-0472">Membrane</keyword>
<dbReference type="SUPFAM" id="SSF51905">
    <property type="entry name" value="FAD/NAD(P)-binding domain"/>
    <property type="match status" value="1"/>
</dbReference>
<dbReference type="GO" id="GO:0008682">
    <property type="term" value="F:3-demethoxyubiquinol 3-hydroxylase activity"/>
    <property type="evidence" value="ECO:0007669"/>
    <property type="project" value="TreeGrafter"/>
</dbReference>
<proteinExistence type="inferred from homology"/>
<keyword evidence="9" id="KW-0812">Transmembrane</keyword>
<evidence type="ECO:0000256" key="8">
    <source>
        <dbReference type="ARBA" id="ARBA00065734"/>
    </source>
</evidence>
<dbReference type="GO" id="GO:0006744">
    <property type="term" value="P:ubiquinone biosynthetic process"/>
    <property type="evidence" value="ECO:0007669"/>
    <property type="project" value="UniProtKB-UniPathway"/>
</dbReference>
<keyword evidence="4" id="KW-0285">Flavoprotein</keyword>
<dbReference type="PANTHER" id="PTHR43876:SF10">
    <property type="entry name" value="3-DEMETHOXYUBIQUINOL 3-HYDROXYLASE"/>
    <property type="match status" value="1"/>
</dbReference>
<feature type="transmembrane region" description="Helical" evidence="9">
    <location>
        <begin position="7"/>
        <end position="33"/>
    </location>
</feature>
<evidence type="ECO:0000256" key="2">
    <source>
        <dbReference type="ARBA" id="ARBA00004749"/>
    </source>
</evidence>
<dbReference type="PANTHER" id="PTHR43876">
    <property type="entry name" value="UBIQUINONE BIOSYNTHESIS MONOOXYGENASE COQ6, MITOCHONDRIAL"/>
    <property type="match status" value="1"/>
</dbReference>
<keyword evidence="5" id="KW-0274">FAD</keyword>
<dbReference type="NCBIfam" id="TIGR01988">
    <property type="entry name" value="Ubi-OHases"/>
    <property type="match status" value="1"/>
</dbReference>
<comment type="similarity">
    <text evidence="3">Belongs to the UbiH/COQ6 family.</text>
</comment>
<evidence type="ECO:0000256" key="5">
    <source>
        <dbReference type="ARBA" id="ARBA00022827"/>
    </source>
</evidence>
<dbReference type="InterPro" id="IPR010971">
    <property type="entry name" value="UbiH/COQ6"/>
</dbReference>
<organism evidence="11 12">
    <name type="scientific">Marinobacterium stanieri</name>
    <dbReference type="NCBI Taxonomy" id="49186"/>
    <lineage>
        <taxon>Bacteria</taxon>
        <taxon>Pseudomonadati</taxon>
        <taxon>Pseudomonadota</taxon>
        <taxon>Gammaproteobacteria</taxon>
        <taxon>Oceanospirillales</taxon>
        <taxon>Oceanospirillaceae</taxon>
        <taxon>Marinobacterium</taxon>
    </lineage>
</organism>
<evidence type="ECO:0000256" key="4">
    <source>
        <dbReference type="ARBA" id="ARBA00022630"/>
    </source>
</evidence>
<dbReference type="STRING" id="49186.SAMN05421647_103132"/>
<evidence type="ECO:0000256" key="6">
    <source>
        <dbReference type="ARBA" id="ARBA00023002"/>
    </source>
</evidence>
<reference evidence="11 12" key="1">
    <citation type="submission" date="2017-01" db="EMBL/GenBank/DDBJ databases">
        <authorList>
            <person name="Mah S.A."/>
            <person name="Swanson W.J."/>
            <person name="Moy G.W."/>
            <person name="Vacquier V.D."/>
        </authorList>
    </citation>
    <scope>NUCLEOTIDE SEQUENCE [LARGE SCALE GENOMIC DNA]</scope>
    <source>
        <strain evidence="11 12">DSM 7027</strain>
    </source>
</reference>
<dbReference type="UniPathway" id="UPA00232"/>
<protein>
    <submittedName>
        <fullName evidence="11">2-octaprenyl-3-methyl-6-methoxy-1,4-benzoquinol hydroxylase</fullName>
    </submittedName>
</protein>
<accession>A0A1N6R6L5</accession>
<evidence type="ECO:0000256" key="7">
    <source>
        <dbReference type="ARBA" id="ARBA00023033"/>
    </source>
</evidence>
<dbReference type="AlphaFoldDB" id="A0A1N6R6L5"/>
<dbReference type="Proteomes" id="UP000186895">
    <property type="component" value="Unassembled WGS sequence"/>
</dbReference>
<dbReference type="PROSITE" id="PS01304">
    <property type="entry name" value="UBIH"/>
    <property type="match status" value="1"/>
</dbReference>
<feature type="domain" description="FAD-binding" evidence="10">
    <location>
        <begin position="5"/>
        <end position="345"/>
    </location>
</feature>
<dbReference type="InterPro" id="IPR002938">
    <property type="entry name" value="FAD-bd"/>
</dbReference>